<dbReference type="AlphaFoldDB" id="A0AAN6WLR6"/>
<dbReference type="PANTHER" id="PTHR38166:SF1">
    <property type="entry name" value="C2H2-TYPE DOMAIN-CONTAINING PROTEIN"/>
    <property type="match status" value="1"/>
</dbReference>
<proteinExistence type="predicted"/>
<comment type="caution">
    <text evidence="2">The sequence shown here is derived from an EMBL/GenBank/DDBJ whole genome shotgun (WGS) entry which is preliminary data.</text>
</comment>
<name>A0AAN6WLR6_9PEZI</name>
<keyword evidence="3" id="KW-1185">Reference proteome</keyword>
<feature type="compositionally biased region" description="Basic residues" evidence="1">
    <location>
        <begin position="12"/>
        <end position="31"/>
    </location>
</feature>
<accession>A0AAN6WLR6</accession>
<gene>
    <name evidence="2" type="ORF">QBC35DRAFT_509586</name>
</gene>
<reference evidence="2" key="1">
    <citation type="journal article" date="2023" name="Mol. Phylogenet. Evol.">
        <title>Genome-scale phylogeny and comparative genomics of the fungal order Sordariales.</title>
        <authorList>
            <person name="Hensen N."/>
            <person name="Bonometti L."/>
            <person name="Westerberg I."/>
            <person name="Brannstrom I.O."/>
            <person name="Guillou S."/>
            <person name="Cros-Aarteil S."/>
            <person name="Calhoun S."/>
            <person name="Haridas S."/>
            <person name="Kuo A."/>
            <person name="Mondo S."/>
            <person name="Pangilinan J."/>
            <person name="Riley R."/>
            <person name="LaButti K."/>
            <person name="Andreopoulos B."/>
            <person name="Lipzen A."/>
            <person name="Chen C."/>
            <person name="Yan M."/>
            <person name="Daum C."/>
            <person name="Ng V."/>
            <person name="Clum A."/>
            <person name="Steindorff A."/>
            <person name="Ohm R.A."/>
            <person name="Martin F."/>
            <person name="Silar P."/>
            <person name="Natvig D.O."/>
            <person name="Lalanne C."/>
            <person name="Gautier V."/>
            <person name="Ament-Velasquez S.L."/>
            <person name="Kruys A."/>
            <person name="Hutchinson M.I."/>
            <person name="Powell A.J."/>
            <person name="Barry K."/>
            <person name="Miller A.N."/>
            <person name="Grigoriev I.V."/>
            <person name="Debuchy R."/>
            <person name="Gladieux P."/>
            <person name="Hiltunen Thoren M."/>
            <person name="Johannesson H."/>
        </authorList>
    </citation>
    <scope>NUCLEOTIDE SEQUENCE</scope>
    <source>
        <strain evidence="2">PSN309</strain>
    </source>
</reference>
<dbReference type="Proteomes" id="UP001302126">
    <property type="component" value="Unassembled WGS sequence"/>
</dbReference>
<dbReference type="EMBL" id="MU864628">
    <property type="protein sequence ID" value="KAK4182652.1"/>
    <property type="molecule type" value="Genomic_DNA"/>
</dbReference>
<sequence length="206" mass="23473">MISAMSGCRTKSIARLRKRKPPISPQRRRNSLKNPEPATVTAHQLQPRRRGPLTRSLSKEYPIEVSPAKTITIVKTLQPKKHIRLACPCHLVNPTRNQACLDDNLETSEDLQEHLIARHGPGNYCPVCSDTFPSATEMRSHIMARTCELKPLDIEHSGVMIPSEVLDRVWGWRSDGLMSEEERWPEIWKIVFPGIEVPSGRCWLLE</sequence>
<evidence type="ECO:0000313" key="2">
    <source>
        <dbReference type="EMBL" id="KAK4182652.1"/>
    </source>
</evidence>
<evidence type="ECO:0000313" key="3">
    <source>
        <dbReference type="Proteomes" id="UP001302126"/>
    </source>
</evidence>
<organism evidence="2 3">
    <name type="scientific">Podospora australis</name>
    <dbReference type="NCBI Taxonomy" id="1536484"/>
    <lineage>
        <taxon>Eukaryota</taxon>
        <taxon>Fungi</taxon>
        <taxon>Dikarya</taxon>
        <taxon>Ascomycota</taxon>
        <taxon>Pezizomycotina</taxon>
        <taxon>Sordariomycetes</taxon>
        <taxon>Sordariomycetidae</taxon>
        <taxon>Sordariales</taxon>
        <taxon>Podosporaceae</taxon>
        <taxon>Podospora</taxon>
    </lineage>
</organism>
<feature type="region of interest" description="Disordered" evidence="1">
    <location>
        <begin position="1"/>
        <end position="60"/>
    </location>
</feature>
<evidence type="ECO:0000256" key="1">
    <source>
        <dbReference type="SAM" id="MobiDB-lite"/>
    </source>
</evidence>
<dbReference type="PANTHER" id="PTHR38166">
    <property type="entry name" value="C2H2-TYPE DOMAIN-CONTAINING PROTEIN-RELATED"/>
    <property type="match status" value="1"/>
</dbReference>
<evidence type="ECO:0008006" key="4">
    <source>
        <dbReference type="Google" id="ProtNLM"/>
    </source>
</evidence>
<reference evidence="2" key="2">
    <citation type="submission" date="2023-05" db="EMBL/GenBank/DDBJ databases">
        <authorList>
            <consortium name="Lawrence Berkeley National Laboratory"/>
            <person name="Steindorff A."/>
            <person name="Hensen N."/>
            <person name="Bonometti L."/>
            <person name="Westerberg I."/>
            <person name="Brannstrom I.O."/>
            <person name="Guillou S."/>
            <person name="Cros-Aarteil S."/>
            <person name="Calhoun S."/>
            <person name="Haridas S."/>
            <person name="Kuo A."/>
            <person name="Mondo S."/>
            <person name="Pangilinan J."/>
            <person name="Riley R."/>
            <person name="Labutti K."/>
            <person name="Andreopoulos B."/>
            <person name="Lipzen A."/>
            <person name="Chen C."/>
            <person name="Yanf M."/>
            <person name="Daum C."/>
            <person name="Ng V."/>
            <person name="Clum A."/>
            <person name="Ohm R."/>
            <person name="Martin F."/>
            <person name="Silar P."/>
            <person name="Natvig D."/>
            <person name="Lalanne C."/>
            <person name="Gautier V."/>
            <person name="Ament-Velasquez S.L."/>
            <person name="Kruys A."/>
            <person name="Hutchinson M.I."/>
            <person name="Powell A.J."/>
            <person name="Barry K."/>
            <person name="Miller A.N."/>
            <person name="Grigoriev I.V."/>
            <person name="Debuchy R."/>
            <person name="Gladieux P."/>
            <person name="Thoren M.H."/>
            <person name="Johannesson H."/>
        </authorList>
    </citation>
    <scope>NUCLEOTIDE SEQUENCE</scope>
    <source>
        <strain evidence="2">PSN309</strain>
    </source>
</reference>
<protein>
    <recommendedName>
        <fullName evidence="4">C2H2-type domain-containing protein</fullName>
    </recommendedName>
</protein>